<evidence type="ECO:0000313" key="4">
    <source>
        <dbReference type="Proteomes" id="UP000294229"/>
    </source>
</evidence>
<dbReference type="EMBL" id="RQXS01000089">
    <property type="protein sequence ID" value="RZN55447.1"/>
    <property type="molecule type" value="Genomic_DNA"/>
</dbReference>
<protein>
    <recommendedName>
        <fullName evidence="5">Uracil-DNA glycosylase-like domain-containing protein</fullName>
    </recommendedName>
</protein>
<dbReference type="RefSeq" id="WP_046097731.1">
    <property type="nucleotide sequence ID" value="NZ_LAEN01000007.1"/>
</dbReference>
<organism evidence="1 4">
    <name type="scientific">Avibacterium paragallinarum</name>
    <name type="common">Haemophilus gallinarum</name>
    <dbReference type="NCBI Taxonomy" id="728"/>
    <lineage>
        <taxon>Bacteria</taxon>
        <taxon>Pseudomonadati</taxon>
        <taxon>Pseudomonadota</taxon>
        <taxon>Gammaproteobacteria</taxon>
        <taxon>Pasteurellales</taxon>
        <taxon>Pasteurellaceae</taxon>
        <taxon>Avibacterium</taxon>
    </lineage>
</organism>
<reference evidence="1 4" key="2">
    <citation type="submission" date="2018-11" db="EMBL/GenBank/DDBJ databases">
        <title>Sequencing Av. paragallinarum serogroups.</title>
        <authorList>
            <person name="Hellmuth J.E."/>
            <person name="Boucher C.E."/>
            <person name="Cason E.D."/>
        </authorList>
    </citation>
    <scope>NUCLEOTIDE SEQUENCE [LARGE SCALE GENOMIC DNA]</scope>
    <source>
        <strain evidence="1 4">SA-3</strain>
    </source>
</reference>
<evidence type="ECO:0000313" key="1">
    <source>
        <dbReference type="EMBL" id="RZN55447.1"/>
    </source>
</evidence>
<name>A0A0F5F043_AVIPA</name>
<accession>A0A0F5F043</accession>
<dbReference type="AlphaFoldDB" id="A0A0F5F043"/>
<evidence type="ECO:0000313" key="2">
    <source>
        <dbReference type="EMBL" id="SUV40380.1"/>
    </source>
</evidence>
<dbReference type="EMBL" id="UFSW01000002">
    <property type="protein sequence ID" value="SUV40380.1"/>
    <property type="molecule type" value="Genomic_DNA"/>
</dbReference>
<gene>
    <name evidence="1" type="ORF">EIG79_11375</name>
    <name evidence="2" type="ORF">NCTC10926_02419</name>
</gene>
<dbReference type="Proteomes" id="UP000254620">
    <property type="component" value="Unassembled WGS sequence"/>
</dbReference>
<evidence type="ECO:0008006" key="5">
    <source>
        <dbReference type="Google" id="ProtNLM"/>
    </source>
</evidence>
<sequence length="241" mass="28400">MVTEQFKRTALSLAGCDGGNPTSEVWFCGLEHGYDLSETLEEFLQLPHNTAPIYSWDHPDCVDDWQYSYNQKICWFLWYFYNLELHNNENMDVLVKRHHILYSEQANGIGFKLNMYPLAFKNRRSINWTENYQKTTGLSSFSEYKNWCIEHRGEYFRNSVKKYMPKLIVCTGITEIHNFVKFFTGEEYFTYSDNPEMKIGYAQFGETLICICPFFGNSSGINSYAKMEILVKDIKKKLDEI</sequence>
<proteinExistence type="predicted"/>
<dbReference type="Proteomes" id="UP000294229">
    <property type="component" value="Unassembled WGS sequence"/>
</dbReference>
<evidence type="ECO:0000313" key="3">
    <source>
        <dbReference type="Proteomes" id="UP000254620"/>
    </source>
</evidence>
<dbReference type="OrthoDB" id="9156542at2"/>
<reference evidence="2 3" key="1">
    <citation type="submission" date="2018-06" db="EMBL/GenBank/DDBJ databases">
        <authorList>
            <consortium name="Pathogen Informatics"/>
            <person name="Doyle S."/>
        </authorList>
    </citation>
    <scope>NUCLEOTIDE SEQUENCE [LARGE SCALE GENOMIC DNA]</scope>
    <source>
        <strain evidence="2 3">NCTC10926</strain>
    </source>
</reference>